<dbReference type="PROSITE" id="PS51257">
    <property type="entry name" value="PROKAR_LIPOPROTEIN"/>
    <property type="match status" value="1"/>
</dbReference>
<organism evidence="1 2">
    <name type="scientific">Paenibacillus arenilitoris</name>
    <dbReference type="NCBI Taxonomy" id="2772299"/>
    <lineage>
        <taxon>Bacteria</taxon>
        <taxon>Bacillati</taxon>
        <taxon>Bacillota</taxon>
        <taxon>Bacilli</taxon>
        <taxon>Bacillales</taxon>
        <taxon>Paenibacillaceae</taxon>
        <taxon>Paenibacillus</taxon>
    </lineage>
</organism>
<evidence type="ECO:0000313" key="2">
    <source>
        <dbReference type="Proteomes" id="UP000632125"/>
    </source>
</evidence>
<comment type="caution">
    <text evidence="1">The sequence shown here is derived from an EMBL/GenBank/DDBJ whole genome shotgun (WGS) entry which is preliminary data.</text>
</comment>
<dbReference type="Proteomes" id="UP000632125">
    <property type="component" value="Unassembled WGS sequence"/>
</dbReference>
<dbReference type="EMBL" id="JACXIY010000047">
    <property type="protein sequence ID" value="MBD2872384.1"/>
    <property type="molecule type" value="Genomic_DNA"/>
</dbReference>
<reference evidence="1" key="1">
    <citation type="submission" date="2020-09" db="EMBL/GenBank/DDBJ databases">
        <title>A novel bacterium of genus Paenibacillus, isolated from South China Sea.</title>
        <authorList>
            <person name="Huang H."/>
            <person name="Mo K."/>
            <person name="Hu Y."/>
        </authorList>
    </citation>
    <scope>NUCLEOTIDE SEQUENCE</scope>
    <source>
        <strain evidence="1">IB182493</strain>
    </source>
</reference>
<dbReference type="AlphaFoldDB" id="A0A927CQN2"/>
<keyword evidence="2" id="KW-1185">Reference proteome</keyword>
<accession>A0A927CQN2</accession>
<sequence>MNLRFLSFVSIISLFIIVGCSNRSSEILQTTNFQLDQSNINLVEVKLKSVIMEEDARTYTGVEYGIVATLNNIPKESIDQIGFSILFKGETKEIYGQSGTGAVKGYSIIEEEHSSLKIFVPIIQFASHLNLSDQEYLTSTIGKEEIQVQVYFKDEPMFFLEISE</sequence>
<gene>
    <name evidence="1" type="ORF">IDH41_27765</name>
</gene>
<protein>
    <submittedName>
        <fullName evidence="1">Uncharacterized protein</fullName>
    </submittedName>
</protein>
<evidence type="ECO:0000313" key="1">
    <source>
        <dbReference type="EMBL" id="MBD2872384.1"/>
    </source>
</evidence>
<dbReference type="RefSeq" id="WP_190867014.1">
    <property type="nucleotide sequence ID" value="NZ_JACXIY010000047.1"/>
</dbReference>
<proteinExistence type="predicted"/>
<name>A0A927CQN2_9BACL</name>